<gene>
    <name evidence="2" type="ORF">PGLA1383_LOCUS52970</name>
</gene>
<feature type="region of interest" description="Disordered" evidence="1">
    <location>
        <begin position="1"/>
        <end position="67"/>
    </location>
</feature>
<dbReference type="AlphaFoldDB" id="A0A813HHY1"/>
<protein>
    <submittedName>
        <fullName evidence="2">Uncharacterized protein</fullName>
    </submittedName>
</protein>
<reference evidence="2" key="1">
    <citation type="submission" date="2021-02" db="EMBL/GenBank/DDBJ databases">
        <authorList>
            <person name="Dougan E. K."/>
            <person name="Rhodes N."/>
            <person name="Thang M."/>
            <person name="Chan C."/>
        </authorList>
    </citation>
    <scope>NUCLEOTIDE SEQUENCE</scope>
</reference>
<feature type="region of interest" description="Disordered" evidence="1">
    <location>
        <begin position="81"/>
        <end position="178"/>
    </location>
</feature>
<name>A0A813HHY1_POLGL</name>
<organism evidence="2 3">
    <name type="scientific">Polarella glacialis</name>
    <name type="common">Dinoflagellate</name>
    <dbReference type="NCBI Taxonomy" id="89957"/>
    <lineage>
        <taxon>Eukaryota</taxon>
        <taxon>Sar</taxon>
        <taxon>Alveolata</taxon>
        <taxon>Dinophyceae</taxon>
        <taxon>Suessiales</taxon>
        <taxon>Suessiaceae</taxon>
        <taxon>Polarella</taxon>
    </lineage>
</organism>
<sequence>MSEVEAAKKKVEESVKESAERRRVAEAEWVTNCASSSDAKKAKTGGIAFRTPSVLPSVTSSEGVPKPAEGSLMALLRLSASAVAAASARTKSPQREAEPEAKAKQEGSAAPREPSRSRSPTRSPVRQPKGRGDRLAQSDAPTAPEAKARPRPEAKARPVAPVAKAQSDAPEAPEAKAQGDQKVGYLPEGHECGGCSRDVSLQGGVFCGRKTGSFVTGCGAAVCWRCMNKAPRKAFGKAGALLPTLLHYCCRCRCCCCDCWCCCCCYCCRCCCCWLLFLMSLL</sequence>
<evidence type="ECO:0000256" key="1">
    <source>
        <dbReference type="SAM" id="MobiDB-lite"/>
    </source>
</evidence>
<feature type="compositionally biased region" description="Basic and acidic residues" evidence="1">
    <location>
        <begin position="93"/>
        <end position="105"/>
    </location>
</feature>
<keyword evidence="3" id="KW-1185">Reference proteome</keyword>
<evidence type="ECO:0000313" key="2">
    <source>
        <dbReference type="EMBL" id="CAE8637639.1"/>
    </source>
</evidence>
<proteinExistence type="predicted"/>
<comment type="caution">
    <text evidence="2">The sequence shown here is derived from an EMBL/GenBank/DDBJ whole genome shotgun (WGS) entry which is preliminary data.</text>
</comment>
<dbReference type="OrthoDB" id="440787at2759"/>
<feature type="compositionally biased region" description="Basic and acidic residues" evidence="1">
    <location>
        <begin position="1"/>
        <end position="26"/>
    </location>
</feature>
<accession>A0A813HHY1</accession>
<dbReference type="Proteomes" id="UP000654075">
    <property type="component" value="Unassembled WGS sequence"/>
</dbReference>
<feature type="compositionally biased region" description="Basic and acidic residues" evidence="1">
    <location>
        <begin position="146"/>
        <end position="156"/>
    </location>
</feature>
<evidence type="ECO:0000313" key="3">
    <source>
        <dbReference type="Proteomes" id="UP000654075"/>
    </source>
</evidence>
<feature type="compositionally biased region" description="Low complexity" evidence="1">
    <location>
        <begin position="108"/>
        <end position="127"/>
    </location>
</feature>
<dbReference type="EMBL" id="CAJNNV010031740">
    <property type="protein sequence ID" value="CAE8637639.1"/>
    <property type="molecule type" value="Genomic_DNA"/>
</dbReference>